<feature type="domain" description="Thiamine pyrophosphate enzyme central" evidence="13">
    <location>
        <begin position="188"/>
        <end position="323"/>
    </location>
</feature>
<comment type="caution">
    <text evidence="16">The sequence shown here is derived from an EMBL/GenBank/DDBJ whole genome shotgun (WGS) entry which is preliminary data.</text>
</comment>
<name>A0ABU3V9Y1_9RHOB</name>
<evidence type="ECO:0000256" key="2">
    <source>
        <dbReference type="ARBA" id="ARBA00001964"/>
    </source>
</evidence>
<evidence type="ECO:0000256" key="8">
    <source>
        <dbReference type="ARBA" id="ARBA00023052"/>
    </source>
</evidence>
<comment type="cofactor">
    <cofactor evidence="2">
        <name>thiamine diphosphate</name>
        <dbReference type="ChEBI" id="CHEBI:58937"/>
    </cofactor>
</comment>
<dbReference type="Gene3D" id="3.40.50.970">
    <property type="match status" value="2"/>
</dbReference>
<dbReference type="SUPFAM" id="SSF52518">
    <property type="entry name" value="Thiamin diphosphate-binding fold (THDP-binding)"/>
    <property type="match status" value="2"/>
</dbReference>
<sequence>MKMTTEEAFVKTLQMHGIEHAFGIIGSAMMPISDLFPKAGITFWDCAHEGSAGMMADGYTRATGKMSMMIAQNGPGITNFVTAVKTAYWNHTPLLLVTPQAANKTIGQGGFQEVEQMKLFEDMVAYQEEVRDPSRVAEVLSRVIAQAKRLSGPAQINIPRDYWTQIVDIEIPEPIEFERSPGGENSVAMAARLMSEAQNPVILNGAGVVLSKGGIAASKALAERLDAPVCVGYQHNDAFPGNHPLFAGPLGYNGSKAGMELIKSADLVLCLGTRLNPFSTLPGYGMEYWPANAKIVQVDINPDRIGLTKKVTVGIVGDAAKVANGILAQLSDDAGDAGRADRKARIAETKSRWAQQLSSMDHEDDDPGTDWNERARADKPDWMSPRMAWRAIQSALPADAIISSDIGNNCAIGNAYPSFEDGRKYLAPGLFGPCGYGLPAVIGAKIGCPDVPVVGFSGDGAFGIAVNELTAIGRDEWPAVTQIVFRNYQWGAEKRNSTLWFDDNFVGTELDTDVSYAGIANACGLKGVVARTMEELTEALDQAIRDQKAGTTTLIEAMINQELGDPFRRDAMKNPVEVAGISAQDMRPQQV</sequence>
<dbReference type="EMBL" id="JASMWN010000002">
    <property type="protein sequence ID" value="MDU9002982.1"/>
    <property type="molecule type" value="Genomic_DNA"/>
</dbReference>
<dbReference type="Pfam" id="PF00205">
    <property type="entry name" value="TPP_enzyme_M"/>
    <property type="match status" value="1"/>
</dbReference>
<evidence type="ECO:0000259" key="15">
    <source>
        <dbReference type="Pfam" id="PF02776"/>
    </source>
</evidence>
<keyword evidence="6" id="KW-0479">Metal-binding</keyword>
<keyword evidence="5 16" id="KW-0808">Transferase</keyword>
<evidence type="ECO:0000259" key="14">
    <source>
        <dbReference type="Pfam" id="PF02775"/>
    </source>
</evidence>
<evidence type="ECO:0000256" key="12">
    <source>
        <dbReference type="SAM" id="MobiDB-lite"/>
    </source>
</evidence>
<evidence type="ECO:0000313" key="17">
    <source>
        <dbReference type="Proteomes" id="UP001255416"/>
    </source>
</evidence>
<dbReference type="InterPro" id="IPR029035">
    <property type="entry name" value="DHS-like_NAD/FAD-binding_dom"/>
</dbReference>
<keyword evidence="9 16" id="KW-0012">Acyltransferase</keyword>
<dbReference type="InterPro" id="IPR012001">
    <property type="entry name" value="Thiamin_PyroP_enz_TPP-bd_dom"/>
</dbReference>
<dbReference type="Pfam" id="PF02775">
    <property type="entry name" value="TPP_enzyme_C"/>
    <property type="match status" value="1"/>
</dbReference>
<dbReference type="InterPro" id="IPR012000">
    <property type="entry name" value="Thiamin_PyroP_enz_cen_dom"/>
</dbReference>
<evidence type="ECO:0000256" key="6">
    <source>
        <dbReference type="ARBA" id="ARBA00022723"/>
    </source>
</evidence>
<feature type="domain" description="Thiamine pyrophosphate enzyme TPP-binding" evidence="14">
    <location>
        <begin position="405"/>
        <end position="555"/>
    </location>
</feature>
<dbReference type="Gene3D" id="3.40.50.1220">
    <property type="entry name" value="TPP-binding domain"/>
    <property type="match status" value="1"/>
</dbReference>
<dbReference type="PROSITE" id="PS00187">
    <property type="entry name" value="TPP_ENZYMES"/>
    <property type="match status" value="1"/>
</dbReference>
<evidence type="ECO:0000256" key="7">
    <source>
        <dbReference type="ARBA" id="ARBA00022842"/>
    </source>
</evidence>
<organism evidence="16 17">
    <name type="scientific">Sedimentitalea todarodis</name>
    <dbReference type="NCBI Taxonomy" id="1631240"/>
    <lineage>
        <taxon>Bacteria</taxon>
        <taxon>Pseudomonadati</taxon>
        <taxon>Pseudomonadota</taxon>
        <taxon>Alphaproteobacteria</taxon>
        <taxon>Rhodobacterales</taxon>
        <taxon>Paracoccaceae</taxon>
        <taxon>Sedimentitalea</taxon>
    </lineage>
</organism>
<comment type="cofactor">
    <cofactor evidence="1">
        <name>Mg(2+)</name>
        <dbReference type="ChEBI" id="CHEBI:18420"/>
    </cofactor>
</comment>
<evidence type="ECO:0000256" key="11">
    <source>
        <dbReference type="RuleBase" id="RU362132"/>
    </source>
</evidence>
<dbReference type="SUPFAM" id="SSF52467">
    <property type="entry name" value="DHS-like NAD/FAD-binding domain"/>
    <property type="match status" value="1"/>
</dbReference>
<dbReference type="Pfam" id="PF02776">
    <property type="entry name" value="TPP_enzyme_N"/>
    <property type="match status" value="1"/>
</dbReference>
<dbReference type="NCBIfam" id="NF005713">
    <property type="entry name" value="PRK07525.1"/>
    <property type="match status" value="1"/>
</dbReference>
<evidence type="ECO:0000256" key="4">
    <source>
        <dbReference type="ARBA" id="ARBA00012971"/>
    </source>
</evidence>
<evidence type="ECO:0000256" key="10">
    <source>
        <dbReference type="NCBIfam" id="TIGR03457"/>
    </source>
</evidence>
<dbReference type="EC" id="2.3.3.15" evidence="4 10"/>
<gene>
    <name evidence="16" type="primary">xsc</name>
    <name evidence="16" type="ORF">QO231_03830</name>
</gene>
<dbReference type="InterPro" id="IPR011766">
    <property type="entry name" value="TPP_enzyme_TPP-bd"/>
</dbReference>
<keyword evidence="7" id="KW-0460">Magnesium</keyword>
<dbReference type="RefSeq" id="WP_316773503.1">
    <property type="nucleotide sequence ID" value="NZ_JASMWN010000002.1"/>
</dbReference>
<feature type="region of interest" description="Disordered" evidence="12">
    <location>
        <begin position="348"/>
        <end position="378"/>
    </location>
</feature>
<dbReference type="PANTHER" id="PTHR18968:SF13">
    <property type="entry name" value="ACETOLACTATE SYNTHASE CATALYTIC SUBUNIT, MITOCHONDRIAL"/>
    <property type="match status" value="1"/>
</dbReference>
<dbReference type="NCBIfam" id="TIGR03457">
    <property type="entry name" value="sulphoacet_xsc"/>
    <property type="match status" value="1"/>
</dbReference>
<dbReference type="InterPro" id="IPR045229">
    <property type="entry name" value="TPP_enz"/>
</dbReference>
<proteinExistence type="inferred from homology"/>
<feature type="domain" description="Thiamine pyrophosphate enzyme N-terminal TPP-binding" evidence="15">
    <location>
        <begin position="3"/>
        <end position="118"/>
    </location>
</feature>
<dbReference type="GO" id="GO:0050487">
    <property type="term" value="F:sulfoacetaldehyde acetyltransferase activity"/>
    <property type="evidence" value="ECO:0007669"/>
    <property type="project" value="UniProtKB-EC"/>
</dbReference>
<dbReference type="Proteomes" id="UP001255416">
    <property type="component" value="Unassembled WGS sequence"/>
</dbReference>
<comment type="similarity">
    <text evidence="3 11">Belongs to the TPP enzyme family.</text>
</comment>
<accession>A0ABU3V9Y1</accession>
<dbReference type="InterPro" id="IPR000399">
    <property type="entry name" value="TPP-bd_CS"/>
</dbReference>
<evidence type="ECO:0000256" key="5">
    <source>
        <dbReference type="ARBA" id="ARBA00022679"/>
    </source>
</evidence>
<dbReference type="InterPro" id="IPR017820">
    <property type="entry name" value="Sulphoacetald_Actrfrase"/>
</dbReference>
<dbReference type="PANTHER" id="PTHR18968">
    <property type="entry name" value="THIAMINE PYROPHOSPHATE ENZYMES"/>
    <property type="match status" value="1"/>
</dbReference>
<evidence type="ECO:0000313" key="16">
    <source>
        <dbReference type="EMBL" id="MDU9002982.1"/>
    </source>
</evidence>
<evidence type="ECO:0000256" key="9">
    <source>
        <dbReference type="ARBA" id="ARBA00023315"/>
    </source>
</evidence>
<evidence type="ECO:0000256" key="1">
    <source>
        <dbReference type="ARBA" id="ARBA00001946"/>
    </source>
</evidence>
<evidence type="ECO:0000256" key="3">
    <source>
        <dbReference type="ARBA" id="ARBA00007812"/>
    </source>
</evidence>
<dbReference type="CDD" id="cd07035">
    <property type="entry name" value="TPP_PYR_POX_like"/>
    <property type="match status" value="1"/>
</dbReference>
<evidence type="ECO:0000259" key="13">
    <source>
        <dbReference type="Pfam" id="PF00205"/>
    </source>
</evidence>
<keyword evidence="17" id="KW-1185">Reference proteome</keyword>
<keyword evidence="8 11" id="KW-0786">Thiamine pyrophosphate</keyword>
<dbReference type="InterPro" id="IPR029061">
    <property type="entry name" value="THDP-binding"/>
</dbReference>
<protein>
    <recommendedName>
        <fullName evidence="4 10">Sulfoacetaldehyde acetyltransferase</fullName>
        <ecNumber evidence="4 10">2.3.3.15</ecNumber>
    </recommendedName>
</protein>
<reference evidence="17" key="1">
    <citation type="submission" date="2023-05" db="EMBL/GenBank/DDBJ databases">
        <title>Sedimentitalea sp. nov. JM2-8.</title>
        <authorList>
            <person name="Huang J."/>
        </authorList>
    </citation>
    <scope>NUCLEOTIDE SEQUENCE [LARGE SCALE GENOMIC DNA]</scope>
    <source>
        <strain evidence="17">KHS03</strain>
    </source>
</reference>